<reference evidence="3 4" key="1">
    <citation type="submission" date="2019-03" db="EMBL/GenBank/DDBJ databases">
        <title>An improved genome assembly of the fluke Schistosoma japonicum.</title>
        <authorList>
            <person name="Hu W."/>
            <person name="Luo F."/>
            <person name="Yin M."/>
            <person name="Mo X."/>
            <person name="Sun C."/>
            <person name="Wu Q."/>
            <person name="Zhu B."/>
            <person name="Xiang M."/>
            <person name="Wang J."/>
            <person name="Wang Y."/>
            <person name="Zhang T."/>
            <person name="Xu B."/>
            <person name="Zheng H."/>
            <person name="Feng Z."/>
        </authorList>
    </citation>
    <scope>NUCLEOTIDE SEQUENCE [LARGE SCALE GENOMIC DNA]</scope>
    <source>
        <strain evidence="3">HuSjv2</strain>
        <tissue evidence="3">Worms</tissue>
    </source>
</reference>
<proteinExistence type="predicted"/>
<keyword evidence="1" id="KW-0175">Coiled coil</keyword>
<keyword evidence="4" id="KW-1185">Reference proteome</keyword>
<evidence type="ECO:0000313" key="3">
    <source>
        <dbReference type="EMBL" id="TNN20090.1"/>
    </source>
</evidence>
<accession>A0A4Z2DV50</accession>
<organism evidence="3 4">
    <name type="scientific">Schistosoma japonicum</name>
    <name type="common">Blood fluke</name>
    <dbReference type="NCBI Taxonomy" id="6182"/>
    <lineage>
        <taxon>Eukaryota</taxon>
        <taxon>Metazoa</taxon>
        <taxon>Spiralia</taxon>
        <taxon>Lophotrochozoa</taxon>
        <taxon>Platyhelminthes</taxon>
        <taxon>Trematoda</taxon>
        <taxon>Digenea</taxon>
        <taxon>Strigeidida</taxon>
        <taxon>Schistosomatoidea</taxon>
        <taxon>Schistosomatidae</taxon>
        <taxon>Schistosoma</taxon>
    </lineage>
</organism>
<evidence type="ECO:0000256" key="1">
    <source>
        <dbReference type="SAM" id="Coils"/>
    </source>
</evidence>
<feature type="compositionally biased region" description="Polar residues" evidence="2">
    <location>
        <begin position="796"/>
        <end position="816"/>
    </location>
</feature>
<protein>
    <submittedName>
        <fullName evidence="3">Uncharacterized protein</fullName>
    </submittedName>
</protein>
<gene>
    <name evidence="3" type="ORF">EWB00_005453</name>
</gene>
<feature type="region of interest" description="Disordered" evidence="2">
    <location>
        <begin position="724"/>
        <end position="816"/>
    </location>
</feature>
<dbReference type="OrthoDB" id="6249808at2759"/>
<feature type="compositionally biased region" description="Basic and acidic residues" evidence="2">
    <location>
        <begin position="730"/>
        <end position="749"/>
    </location>
</feature>
<dbReference type="AlphaFoldDB" id="A0A4Z2DV50"/>
<evidence type="ECO:0000313" key="4">
    <source>
        <dbReference type="Proteomes" id="UP000311919"/>
    </source>
</evidence>
<dbReference type="EMBL" id="SKCS01000036">
    <property type="protein sequence ID" value="TNN20090.1"/>
    <property type="molecule type" value="Genomic_DNA"/>
</dbReference>
<sequence>MISEEVMEKGYTSRQGKTLYNLITCSILKVSVNNKTTTNFREWNHKHPNSKFYTLTGISDNNKNDDVMSTNYKELYFTEEQKNMMLKIETYNREILQEIERLQTESVKTNNAINFLKEHSNSTQNSCLSPRLLIRKMPSSNLTYQQNSSIFGPNMSSSGIHDTSSSCKTDYNSTLDTSQNVTLVDKIQLTRRLESLRDRQLQLMSKIESLKKARMILMQHMQQLYNTQKMKSRNESVNQAIDSQICFEHDKNISHHFTDNTSDLHTFSCLSNVTKYSSDISQVNLAKGKSFVDRECQTNFSSESMEKLCSDKLNNENSVSINLSSITRHNSLPVYSNIDCCNYTNSAMSSNASNVSALAMVAAMTAATIFKRTFQQSMCQVNNTNSESLCKFDYEQRNDSAFNSSVLPAELSYWSDLQKLTSTKKDNSNEVFQDDCQLCEHLPFSQSNYVINVTEQIPPPPPAPSSSLYCFDNINQYPSVVFSDTSCELNSSLLHLDTSNGKLVTNALKPGNIQEVRKSTKIPEIISSKTFESEPNKDKRGIDSTSKGSYDNNDIYRYSQMATSSRTRDRFSDRILQARQAIDSWTFQKQCGINNNVNQLQNSIDEMTKQFNISNDNVASDKSYSQPMPFVNNLGFCKECSLAPFTPSPLTSSGTNSSNECSVVCNDSIPTKYIYKDSGHFQSTFTKGQSTPSKAMPIQIVKPAVRNQHVHNSTANNITDNQMHHISHSQKQEDHAVPNYKDQKGVSDKRHIKSVLISESKKSERSNKTNRNPSAQRSVAWVDEVSSHPLSDSIKHSSATHNSPSQNNKSTNSMNTYREGFDKNCSQNSLKNVTTTKRIETNQPIKTITSTAVATVPRRLLPVPNNNAMNSN</sequence>
<dbReference type="Proteomes" id="UP000311919">
    <property type="component" value="Unassembled WGS sequence"/>
</dbReference>
<name>A0A4Z2DV50_SCHJA</name>
<evidence type="ECO:0000256" key="2">
    <source>
        <dbReference type="SAM" id="MobiDB-lite"/>
    </source>
</evidence>
<comment type="caution">
    <text evidence="3">The sequence shown here is derived from an EMBL/GenBank/DDBJ whole genome shotgun (WGS) entry which is preliminary data.</text>
</comment>
<feature type="coiled-coil region" evidence="1">
    <location>
        <begin position="92"/>
        <end position="119"/>
    </location>
</feature>